<keyword evidence="2" id="KW-1185">Reference proteome</keyword>
<dbReference type="RefSeq" id="WP_183754245.1">
    <property type="nucleotide sequence ID" value="NZ_JACICC010000008.1"/>
</dbReference>
<dbReference type="GO" id="GO:0006355">
    <property type="term" value="P:regulation of DNA-templated transcription"/>
    <property type="evidence" value="ECO:0007669"/>
    <property type="project" value="InterPro"/>
</dbReference>
<reference evidence="1 2" key="1">
    <citation type="submission" date="2020-08" db="EMBL/GenBank/DDBJ databases">
        <title>Genomic Encyclopedia of Type Strains, Phase IV (KMG-IV): sequencing the most valuable type-strain genomes for metagenomic binning, comparative biology and taxonomic classification.</title>
        <authorList>
            <person name="Goeker M."/>
        </authorList>
    </citation>
    <scope>NUCLEOTIDE SEQUENCE [LARGE SCALE GENOMIC DNA]</scope>
    <source>
        <strain evidence="1 2">DSM 28760</strain>
    </source>
</reference>
<dbReference type="Proteomes" id="UP000537592">
    <property type="component" value="Unassembled WGS sequence"/>
</dbReference>
<dbReference type="EMBL" id="JACICC010000008">
    <property type="protein sequence ID" value="MBB3810891.1"/>
    <property type="molecule type" value="Genomic_DNA"/>
</dbReference>
<evidence type="ECO:0000313" key="2">
    <source>
        <dbReference type="Proteomes" id="UP000537592"/>
    </source>
</evidence>
<name>A0A7W6EIA9_9HYPH</name>
<evidence type="ECO:0008006" key="3">
    <source>
        <dbReference type="Google" id="ProtNLM"/>
    </source>
</evidence>
<evidence type="ECO:0000313" key="1">
    <source>
        <dbReference type="EMBL" id="MBB3810891.1"/>
    </source>
</evidence>
<protein>
    <recommendedName>
        <fullName evidence="3">Plasmid segregation centromere-binding protein ParG</fullName>
    </recommendedName>
</protein>
<comment type="caution">
    <text evidence="1">The sequence shown here is derived from an EMBL/GenBank/DDBJ whole genome shotgun (WGS) entry which is preliminary data.</text>
</comment>
<dbReference type="SUPFAM" id="SSF47598">
    <property type="entry name" value="Ribbon-helix-helix"/>
    <property type="match status" value="1"/>
</dbReference>
<organism evidence="1 2">
    <name type="scientific">Pseudochelatococcus contaminans</name>
    <dbReference type="NCBI Taxonomy" id="1538103"/>
    <lineage>
        <taxon>Bacteria</taxon>
        <taxon>Pseudomonadati</taxon>
        <taxon>Pseudomonadota</taxon>
        <taxon>Alphaproteobacteria</taxon>
        <taxon>Hyphomicrobiales</taxon>
        <taxon>Chelatococcaceae</taxon>
        <taxon>Pseudochelatococcus</taxon>
    </lineage>
</organism>
<dbReference type="AlphaFoldDB" id="A0A7W6EIA9"/>
<dbReference type="InterPro" id="IPR010985">
    <property type="entry name" value="Ribbon_hlx_hlx"/>
</dbReference>
<proteinExistence type="predicted"/>
<sequence length="83" mass="9256">MTARTEKRGFVQRPCDPDGWIKAADMPPERDGDVAIYSARLTVDITPELRGRIKIAAIRRGGTVTDMLRELLAREFPDTGDTP</sequence>
<gene>
    <name evidence="1" type="ORF">FHS81_002997</name>
</gene>
<accession>A0A7W6EIA9</accession>